<evidence type="ECO:0000256" key="3">
    <source>
        <dbReference type="ARBA" id="ARBA00022840"/>
    </source>
</evidence>
<dbReference type="PROSITE" id="PS51194">
    <property type="entry name" value="HELICASE_CTER"/>
    <property type="match status" value="1"/>
</dbReference>
<feature type="region of interest" description="Disordered" evidence="4">
    <location>
        <begin position="1262"/>
        <end position="1300"/>
    </location>
</feature>
<feature type="region of interest" description="Disordered" evidence="4">
    <location>
        <begin position="997"/>
        <end position="1033"/>
    </location>
</feature>
<dbReference type="Pfam" id="PF00271">
    <property type="entry name" value="Helicase_C"/>
    <property type="match status" value="1"/>
</dbReference>
<dbReference type="GeneID" id="54554710"/>
<evidence type="ECO:0000256" key="4">
    <source>
        <dbReference type="SAM" id="MobiDB-lite"/>
    </source>
</evidence>
<evidence type="ECO:0000256" key="1">
    <source>
        <dbReference type="ARBA" id="ARBA00022741"/>
    </source>
</evidence>
<proteinExistence type="predicted"/>
<dbReference type="RefSeq" id="XP_033655197.1">
    <property type="nucleotide sequence ID" value="XM_033801535.1"/>
</dbReference>
<dbReference type="GO" id="GO:0005524">
    <property type="term" value="F:ATP binding"/>
    <property type="evidence" value="ECO:0007669"/>
    <property type="project" value="UniProtKB-KW"/>
</dbReference>
<dbReference type="SUPFAM" id="SSF52540">
    <property type="entry name" value="P-loop containing nucleoside triphosphate hydrolases"/>
    <property type="match status" value="2"/>
</dbReference>
<feature type="domain" description="Helicase C-terminal" evidence="5">
    <location>
        <begin position="1063"/>
        <end position="1222"/>
    </location>
</feature>
<dbReference type="PANTHER" id="PTHR45626:SF51">
    <property type="entry name" value="SNF2-RELATED DOMAIN-CONTAINING PROTEIN"/>
    <property type="match status" value="1"/>
</dbReference>
<dbReference type="Gene3D" id="3.40.50.300">
    <property type="entry name" value="P-loop containing nucleotide triphosphate hydrolases"/>
    <property type="match status" value="2"/>
</dbReference>
<dbReference type="EMBL" id="ML986490">
    <property type="protein sequence ID" value="KAF2277658.1"/>
    <property type="molecule type" value="Genomic_DNA"/>
</dbReference>
<dbReference type="InterPro" id="IPR001650">
    <property type="entry name" value="Helicase_C-like"/>
</dbReference>
<keyword evidence="3" id="KW-0067">ATP-binding</keyword>
<dbReference type="InterPro" id="IPR027417">
    <property type="entry name" value="P-loop_NTPase"/>
</dbReference>
<dbReference type="SMART" id="SM00487">
    <property type="entry name" value="DEXDc"/>
    <property type="match status" value="1"/>
</dbReference>
<dbReference type="GO" id="GO:0005634">
    <property type="term" value="C:nucleus"/>
    <property type="evidence" value="ECO:0007669"/>
    <property type="project" value="TreeGrafter"/>
</dbReference>
<dbReference type="InterPro" id="IPR050628">
    <property type="entry name" value="SNF2_RAD54_helicase_TF"/>
</dbReference>
<evidence type="ECO:0000313" key="7">
    <source>
        <dbReference type="Proteomes" id="UP000800097"/>
    </source>
</evidence>
<evidence type="ECO:0000256" key="2">
    <source>
        <dbReference type="ARBA" id="ARBA00022801"/>
    </source>
</evidence>
<evidence type="ECO:0000313" key="6">
    <source>
        <dbReference type="EMBL" id="KAF2277658.1"/>
    </source>
</evidence>
<name>A0A6A6JP26_WESOR</name>
<reference evidence="6" key="1">
    <citation type="journal article" date="2020" name="Stud. Mycol.">
        <title>101 Dothideomycetes genomes: a test case for predicting lifestyles and emergence of pathogens.</title>
        <authorList>
            <person name="Haridas S."/>
            <person name="Albert R."/>
            <person name="Binder M."/>
            <person name="Bloem J."/>
            <person name="Labutti K."/>
            <person name="Salamov A."/>
            <person name="Andreopoulos B."/>
            <person name="Baker S."/>
            <person name="Barry K."/>
            <person name="Bills G."/>
            <person name="Bluhm B."/>
            <person name="Cannon C."/>
            <person name="Castanera R."/>
            <person name="Culley D."/>
            <person name="Daum C."/>
            <person name="Ezra D."/>
            <person name="Gonzalez J."/>
            <person name="Henrissat B."/>
            <person name="Kuo A."/>
            <person name="Liang C."/>
            <person name="Lipzen A."/>
            <person name="Lutzoni F."/>
            <person name="Magnuson J."/>
            <person name="Mondo S."/>
            <person name="Nolan M."/>
            <person name="Ohm R."/>
            <person name="Pangilinan J."/>
            <person name="Park H.-J."/>
            <person name="Ramirez L."/>
            <person name="Alfaro M."/>
            <person name="Sun H."/>
            <person name="Tritt A."/>
            <person name="Yoshinaga Y."/>
            <person name="Zwiers L.-H."/>
            <person name="Turgeon B."/>
            <person name="Goodwin S."/>
            <person name="Spatafora J."/>
            <person name="Crous P."/>
            <person name="Grigoriev I."/>
        </authorList>
    </citation>
    <scope>NUCLEOTIDE SEQUENCE</scope>
    <source>
        <strain evidence="6">CBS 379.55</strain>
    </source>
</reference>
<dbReference type="InterPro" id="IPR049730">
    <property type="entry name" value="SNF2/RAD54-like_C"/>
</dbReference>
<dbReference type="PANTHER" id="PTHR45626">
    <property type="entry name" value="TRANSCRIPTION TERMINATION FACTOR 2-RELATED"/>
    <property type="match status" value="1"/>
</dbReference>
<dbReference type="InterPro" id="IPR000330">
    <property type="entry name" value="SNF2_N"/>
</dbReference>
<dbReference type="InterPro" id="IPR014001">
    <property type="entry name" value="Helicase_ATP-bd"/>
</dbReference>
<dbReference type="GO" id="GO:0006281">
    <property type="term" value="P:DNA repair"/>
    <property type="evidence" value="ECO:0007669"/>
    <property type="project" value="TreeGrafter"/>
</dbReference>
<feature type="region of interest" description="Disordered" evidence="4">
    <location>
        <begin position="37"/>
        <end position="76"/>
    </location>
</feature>
<dbReference type="CDD" id="cd18008">
    <property type="entry name" value="DEXDc_SHPRH-like"/>
    <property type="match status" value="1"/>
</dbReference>
<protein>
    <recommendedName>
        <fullName evidence="5">Helicase C-terminal domain-containing protein</fullName>
    </recommendedName>
</protein>
<dbReference type="Proteomes" id="UP000800097">
    <property type="component" value="Unassembled WGS sequence"/>
</dbReference>
<dbReference type="OrthoDB" id="2801544at2759"/>
<dbReference type="GO" id="GO:0016787">
    <property type="term" value="F:hydrolase activity"/>
    <property type="evidence" value="ECO:0007669"/>
    <property type="project" value="UniProtKB-KW"/>
</dbReference>
<gene>
    <name evidence="6" type="ORF">EI97DRAFT_466475</name>
</gene>
<sequence length="1322" mass="146326">MATVLAARAPATCDQRSGNSGNGVVLLHPNPIEPVNIAAVQSPDGDSSSDATVPSTGSSATDVETPGSLLSAPQGDDGVLSDLSRYIAVGCLHFEQPYAFKTGNPHTIPEWTELFFSNLPDELKLIIGSHASSLLQARWIRLFLHQSTAKPLPNTLIRFYLLPEDWGRRSIDRQSRSLKTALRELLSQVDTSPEAWAGNHSTTNIQLFDPWASAENVSLFYLFNRLPSPAPSPDLVKNRYSRNAVLGLLEAASSGYIDDEPIPGLKTKLYPYQARSAALMVQREAAPQLQLDPRLEVRQSPAGETYFFGARDGSFLREPRYYDSPRGGVLAETMGLGKTIISLAVILATKGHMPLIPPAYQPAPPVRKRVGSLAQMAASNIGRKAVPGKAFLENLEAAEGIDLSRCKQALAENMPYYEIPPEIPRMNRTTRIPPPRQLVMCSTTIIVVPRNLLHQWQSEIQKHVVPGSLKVLVMDSASRRDSKSGRMEIEGIDVLNSLPPPTELMKYDIIIFTRNRFEQEIQDGQDEKGRRFAAGVPRHCECAYIGATRLRDCNCLTEVYESPLKKLHFLRIIIDEGHNFSSGTSNAVLVAKQIKAERRWVVSGTPAKNLVGVELDLFTQDGNEADPTLLRELAMEQRKNFSLDDEDNTKAAKALGSLASHFLMVQPWYSSTSEDRLEWDDYIYRHEHQYKKTYSGFSSCFLRVLEGLVVKTRPEDVERDIQLPPMRHRTVYLKPCWYDKMTANLFVQVLRANAITSERSGVDYLFHSSSTQARHSLIRNLRQSNFTWTGFSPEDIVSSLETTSKYLGKKEKNCTLEDAKLLLESSSIVAELLKSEGWVALSKAHEIGLAVEDWPAESEHLFALAYKNPAMIGLTQLIDGQSHVDQQILQENPAEGLDIVGRMAQANLQALQEVEKTTIKREVDERGHHGMPKAAVPSSCVGDQPLTSKTKLAVSTKARPRKSPTKKILKRPVAGLSTPENGHIQELDTIKLFTPKRAGDAQPNGPFTSGAASRLDPTPASTNSITTPSRPKKRKLTLTDELATLPPTSPLLRTRILGTTSSKLTYLISTVLAHHLTSKILIFYDGDNAAYCIAQMLELLYINHRIYARQLDNIKRAQYVKLFNEDPDVRVLLIDVACGALGLNLNVASVVLIVNPINRPSIEAQAIKRAHRIGQTKEVLVETLVLEGTIEEAIFKRAKQMSRGEHLEAKELEDDNQIVNILQNAEVLPIEPGEGEGLNQFALFEEPLQVFGRSGREKYHRFGQAEGKGERPAAKRARAKGDAGKAKKGERKEVVDADTGMGSAGALQTLERSIFGGLDGQQ</sequence>
<feature type="compositionally biased region" description="Polar residues" evidence="4">
    <location>
        <begin position="1019"/>
        <end position="1029"/>
    </location>
</feature>
<dbReference type="CDD" id="cd18793">
    <property type="entry name" value="SF2_C_SNF"/>
    <property type="match status" value="1"/>
</dbReference>
<feature type="region of interest" description="Disordered" evidence="4">
    <location>
        <begin position="925"/>
        <end position="944"/>
    </location>
</feature>
<feature type="compositionally biased region" description="Polar residues" evidence="4">
    <location>
        <begin position="44"/>
        <end position="62"/>
    </location>
</feature>
<accession>A0A6A6JP26</accession>
<feature type="compositionally biased region" description="Basic and acidic residues" evidence="4">
    <location>
        <begin position="1267"/>
        <end position="1295"/>
    </location>
</feature>
<evidence type="ECO:0000259" key="5">
    <source>
        <dbReference type="PROSITE" id="PS51194"/>
    </source>
</evidence>
<keyword evidence="7" id="KW-1185">Reference proteome</keyword>
<keyword evidence="1" id="KW-0547">Nucleotide-binding</keyword>
<dbReference type="Pfam" id="PF00176">
    <property type="entry name" value="SNF2-rel_dom"/>
    <property type="match status" value="1"/>
</dbReference>
<dbReference type="GO" id="GO:0008094">
    <property type="term" value="F:ATP-dependent activity, acting on DNA"/>
    <property type="evidence" value="ECO:0007669"/>
    <property type="project" value="TreeGrafter"/>
</dbReference>
<keyword evidence="2" id="KW-0378">Hydrolase</keyword>
<organism evidence="6 7">
    <name type="scientific">Westerdykella ornata</name>
    <dbReference type="NCBI Taxonomy" id="318751"/>
    <lineage>
        <taxon>Eukaryota</taxon>
        <taxon>Fungi</taxon>
        <taxon>Dikarya</taxon>
        <taxon>Ascomycota</taxon>
        <taxon>Pezizomycotina</taxon>
        <taxon>Dothideomycetes</taxon>
        <taxon>Pleosporomycetidae</taxon>
        <taxon>Pleosporales</taxon>
        <taxon>Sporormiaceae</taxon>
        <taxon>Westerdykella</taxon>
    </lineage>
</organism>